<protein>
    <submittedName>
        <fullName evidence="2">Uncharacterized protein</fullName>
    </submittedName>
</protein>
<dbReference type="EMBL" id="JAJFAZ020000047">
    <property type="protein sequence ID" value="KAI5311286.1"/>
    <property type="molecule type" value="Genomic_DNA"/>
</dbReference>
<dbReference type="Proteomes" id="UP001054821">
    <property type="component" value="Unassembled WGS sequence"/>
</dbReference>
<accession>A0AAD4YJB1</accession>
<sequence>MVKGINAQVIEDPSMTSNLWGQAVQVGEVVVTSVIAAGDLELPFGDKEDQHESLGKKAPEVTPSAKKNKRKETAQAQNSTVQPNLPGKL</sequence>
<keyword evidence="3" id="KW-1185">Reference proteome</keyword>
<gene>
    <name evidence="2" type="ORF">L3X38_000040</name>
</gene>
<evidence type="ECO:0000256" key="1">
    <source>
        <dbReference type="SAM" id="MobiDB-lite"/>
    </source>
</evidence>
<comment type="caution">
    <text evidence="2">The sequence shown here is derived from an EMBL/GenBank/DDBJ whole genome shotgun (WGS) entry which is preliminary data.</text>
</comment>
<dbReference type="AlphaFoldDB" id="A0AAD4YJB1"/>
<reference evidence="2 3" key="1">
    <citation type="journal article" date="2022" name="G3 (Bethesda)">
        <title>Whole-genome sequence and methylome profiling of the almond [Prunus dulcis (Mill.) D.A. Webb] cultivar 'Nonpareil'.</title>
        <authorList>
            <person name="D'Amico-Willman K.M."/>
            <person name="Ouma W.Z."/>
            <person name="Meulia T."/>
            <person name="Sideli G.M."/>
            <person name="Gradziel T.M."/>
            <person name="Fresnedo-Ramirez J."/>
        </authorList>
    </citation>
    <scope>NUCLEOTIDE SEQUENCE [LARGE SCALE GENOMIC DNA]</scope>
    <source>
        <strain evidence="2">Clone GOH B32 T37-40</strain>
    </source>
</reference>
<name>A0AAD4YJB1_PRUDU</name>
<proteinExistence type="predicted"/>
<evidence type="ECO:0000313" key="3">
    <source>
        <dbReference type="Proteomes" id="UP001054821"/>
    </source>
</evidence>
<organism evidence="2 3">
    <name type="scientific">Prunus dulcis</name>
    <name type="common">Almond</name>
    <name type="synonym">Amygdalus dulcis</name>
    <dbReference type="NCBI Taxonomy" id="3755"/>
    <lineage>
        <taxon>Eukaryota</taxon>
        <taxon>Viridiplantae</taxon>
        <taxon>Streptophyta</taxon>
        <taxon>Embryophyta</taxon>
        <taxon>Tracheophyta</taxon>
        <taxon>Spermatophyta</taxon>
        <taxon>Magnoliopsida</taxon>
        <taxon>eudicotyledons</taxon>
        <taxon>Gunneridae</taxon>
        <taxon>Pentapetalae</taxon>
        <taxon>rosids</taxon>
        <taxon>fabids</taxon>
        <taxon>Rosales</taxon>
        <taxon>Rosaceae</taxon>
        <taxon>Amygdaloideae</taxon>
        <taxon>Amygdaleae</taxon>
        <taxon>Prunus</taxon>
    </lineage>
</organism>
<feature type="compositionally biased region" description="Basic and acidic residues" evidence="1">
    <location>
        <begin position="44"/>
        <end position="59"/>
    </location>
</feature>
<evidence type="ECO:0000313" key="2">
    <source>
        <dbReference type="EMBL" id="KAI5311286.1"/>
    </source>
</evidence>
<feature type="compositionally biased region" description="Polar residues" evidence="1">
    <location>
        <begin position="74"/>
        <end position="83"/>
    </location>
</feature>
<feature type="region of interest" description="Disordered" evidence="1">
    <location>
        <begin position="42"/>
        <end position="89"/>
    </location>
</feature>